<sequence>MRKTLIAAMMAAVALPAAPALADPPPWAPAHGKRAKQAAIYDNYGRYYEPRRLDRGSRIWRGDDGRYHCRRDNGTTGLIIGGAVGALVGRELDGGRDRTVGTIIGAAGGALLGRAIDRGELRCR</sequence>
<gene>
    <name evidence="7" type="ORF">SPPYR_1098</name>
</gene>
<evidence type="ECO:0000256" key="5">
    <source>
        <dbReference type="SAM" id="SignalP"/>
    </source>
</evidence>
<feature type="signal peptide" evidence="5">
    <location>
        <begin position="1"/>
        <end position="22"/>
    </location>
</feature>
<keyword evidence="5" id="KW-0732">Signal</keyword>
<organism evidence="7">
    <name type="scientific">uncultured Sphingopyxis sp</name>
    <dbReference type="NCBI Taxonomy" id="310581"/>
    <lineage>
        <taxon>Bacteria</taxon>
        <taxon>Pseudomonadati</taxon>
        <taxon>Pseudomonadota</taxon>
        <taxon>Alphaproteobacteria</taxon>
        <taxon>Sphingomonadales</taxon>
        <taxon>Sphingomonadaceae</taxon>
        <taxon>Sphingopyxis</taxon>
        <taxon>environmental samples</taxon>
    </lineage>
</organism>
<reference evidence="7" key="1">
    <citation type="submission" date="2016-03" db="EMBL/GenBank/DDBJ databases">
        <authorList>
            <person name="Ploux O."/>
        </authorList>
    </citation>
    <scope>NUCLEOTIDE SEQUENCE</scope>
    <source>
        <strain evidence="7">UC10</strain>
    </source>
</reference>
<dbReference type="GO" id="GO:0009279">
    <property type="term" value="C:cell outer membrane"/>
    <property type="evidence" value="ECO:0007669"/>
    <property type="project" value="UniProtKB-SubCell"/>
</dbReference>
<evidence type="ECO:0000256" key="2">
    <source>
        <dbReference type="ARBA" id="ARBA00008681"/>
    </source>
</evidence>
<dbReference type="EMBL" id="LT598653">
    <property type="protein sequence ID" value="SBV32218.1"/>
    <property type="molecule type" value="Genomic_DNA"/>
</dbReference>
<evidence type="ECO:0000256" key="4">
    <source>
        <dbReference type="ARBA" id="ARBA00023288"/>
    </source>
</evidence>
<feature type="chain" id="PRO_5012734831" description="17 kDa surface antigen" evidence="5">
    <location>
        <begin position="23"/>
        <end position="124"/>
    </location>
</feature>
<proteinExistence type="inferred from homology"/>
<comment type="subcellular location">
    <subcellularLocation>
        <location evidence="1">Cell outer membrane</location>
        <topology evidence="1">Lipid-anchor</topology>
    </subcellularLocation>
</comment>
<comment type="similarity">
    <text evidence="2">Belongs to the rickettsiale 17 kDa surface antigen family.</text>
</comment>
<protein>
    <recommendedName>
        <fullName evidence="3">17 kDa surface antigen</fullName>
    </recommendedName>
</protein>
<keyword evidence="4" id="KW-0449">Lipoprotein</keyword>
<dbReference type="Pfam" id="PF05433">
    <property type="entry name" value="Rick_17kDa_Anti"/>
    <property type="match status" value="1"/>
</dbReference>
<name>A0A1Y5PQB5_9SPHN</name>
<evidence type="ECO:0000256" key="3">
    <source>
        <dbReference type="ARBA" id="ARBA00015281"/>
    </source>
</evidence>
<dbReference type="RefSeq" id="WP_295324828.1">
    <property type="nucleotide sequence ID" value="NZ_LT598653.1"/>
</dbReference>
<dbReference type="AlphaFoldDB" id="A0A1Y5PQB5"/>
<dbReference type="InterPro" id="IPR008816">
    <property type="entry name" value="Gly_zipper_2TM_dom"/>
</dbReference>
<accession>A0A1Y5PQB5</accession>
<dbReference type="KEGG" id="sphu:SPPYR_1098"/>
<evidence type="ECO:0000256" key="1">
    <source>
        <dbReference type="ARBA" id="ARBA00004459"/>
    </source>
</evidence>
<evidence type="ECO:0000313" key="7">
    <source>
        <dbReference type="EMBL" id="SBV32218.1"/>
    </source>
</evidence>
<feature type="domain" description="Glycine zipper 2TM" evidence="6">
    <location>
        <begin position="77"/>
        <end position="116"/>
    </location>
</feature>
<evidence type="ECO:0000259" key="6">
    <source>
        <dbReference type="Pfam" id="PF05433"/>
    </source>
</evidence>